<dbReference type="EMBL" id="CM037614">
    <property type="protein sequence ID" value="KAH8015899.1"/>
    <property type="molecule type" value="Genomic_DNA"/>
</dbReference>
<organism evidence="1 2">
    <name type="scientific">Sphaerodactylus townsendi</name>
    <dbReference type="NCBI Taxonomy" id="933632"/>
    <lineage>
        <taxon>Eukaryota</taxon>
        <taxon>Metazoa</taxon>
        <taxon>Chordata</taxon>
        <taxon>Craniata</taxon>
        <taxon>Vertebrata</taxon>
        <taxon>Euteleostomi</taxon>
        <taxon>Lepidosauria</taxon>
        <taxon>Squamata</taxon>
        <taxon>Bifurcata</taxon>
        <taxon>Gekkota</taxon>
        <taxon>Sphaerodactylidae</taxon>
        <taxon>Sphaerodactylus</taxon>
    </lineage>
</organism>
<gene>
    <name evidence="1" type="ORF">K3G42_009972</name>
</gene>
<accession>A0ACB8G9L8</accession>
<protein>
    <submittedName>
        <fullName evidence="1">Uncharacterized protein</fullName>
    </submittedName>
</protein>
<evidence type="ECO:0000313" key="2">
    <source>
        <dbReference type="Proteomes" id="UP000827872"/>
    </source>
</evidence>
<keyword evidence="2" id="KW-1185">Reference proteome</keyword>
<name>A0ACB8G9L8_9SAUR</name>
<reference evidence="1" key="1">
    <citation type="submission" date="2021-08" db="EMBL/GenBank/DDBJ databases">
        <title>The first chromosome-level gecko genome reveals the dynamic sex chromosomes of Neotropical dwarf geckos (Sphaerodactylidae: Sphaerodactylus).</title>
        <authorList>
            <person name="Pinto B.J."/>
            <person name="Keating S.E."/>
            <person name="Gamble T."/>
        </authorList>
    </citation>
    <scope>NUCLEOTIDE SEQUENCE</scope>
    <source>
        <strain evidence="1">TG3544</strain>
    </source>
</reference>
<sequence>MLRCQICWQLLLGWAVLLGHPVFGDLDASEEPPLTESEEPVPVSQDVEEPVALPEESEKEESEDSLNRGQGPTSEELEMLFGPSDQELEERARMYRLRIERDRGRMYGFSVDHLMGIAVHHHNGKSDHIYTPYENGNVKVKKTIGTSIYLTLLLVKTNCTKEERPDETIYGFDDYEEQLHNPSPVERKRCEVPPEAEQEVLECTFTIFRDARSPYSADSVTDRHCVPFGQRRENEY</sequence>
<dbReference type="Proteomes" id="UP000827872">
    <property type="component" value="Linkage Group LG01"/>
</dbReference>
<evidence type="ECO:0000313" key="1">
    <source>
        <dbReference type="EMBL" id="KAH8015899.1"/>
    </source>
</evidence>
<comment type="caution">
    <text evidence="1">The sequence shown here is derived from an EMBL/GenBank/DDBJ whole genome shotgun (WGS) entry which is preliminary data.</text>
</comment>
<proteinExistence type="predicted"/>